<name>C5C590_BEUC1</name>
<feature type="transmembrane region" description="Helical" evidence="7">
    <location>
        <begin position="289"/>
        <end position="310"/>
    </location>
</feature>
<dbReference type="Proteomes" id="UP000007962">
    <property type="component" value="Chromosome"/>
</dbReference>
<keyword evidence="6 7" id="KW-0472">Membrane</keyword>
<evidence type="ECO:0000259" key="9">
    <source>
        <dbReference type="PROSITE" id="PS50928"/>
    </source>
</evidence>
<evidence type="ECO:0000256" key="2">
    <source>
        <dbReference type="ARBA" id="ARBA00022448"/>
    </source>
</evidence>
<dbReference type="InterPro" id="IPR035906">
    <property type="entry name" value="MetI-like_sf"/>
</dbReference>
<evidence type="ECO:0000256" key="8">
    <source>
        <dbReference type="SAM" id="MobiDB-lite"/>
    </source>
</evidence>
<dbReference type="HOGENOM" id="CLU_016047_1_1_11"/>
<evidence type="ECO:0000256" key="4">
    <source>
        <dbReference type="ARBA" id="ARBA00022692"/>
    </source>
</evidence>
<dbReference type="PROSITE" id="PS50928">
    <property type="entry name" value="ABC_TM1"/>
    <property type="match status" value="1"/>
</dbReference>
<accession>C5C590</accession>
<dbReference type="KEGG" id="bcv:Bcav_3989"/>
<dbReference type="InterPro" id="IPR000515">
    <property type="entry name" value="MetI-like"/>
</dbReference>
<dbReference type="GO" id="GO:0055085">
    <property type="term" value="P:transmembrane transport"/>
    <property type="evidence" value="ECO:0007669"/>
    <property type="project" value="InterPro"/>
</dbReference>
<feature type="transmembrane region" description="Helical" evidence="7">
    <location>
        <begin position="189"/>
        <end position="210"/>
    </location>
</feature>
<feature type="transmembrane region" description="Helical" evidence="7">
    <location>
        <begin position="144"/>
        <end position="169"/>
    </location>
</feature>
<dbReference type="EMBL" id="CP001618">
    <property type="protein sequence ID" value="ACQ82230.1"/>
    <property type="molecule type" value="Genomic_DNA"/>
</dbReference>
<comment type="similarity">
    <text evidence="7">Belongs to the binding-protein-dependent transport system permease family.</text>
</comment>
<keyword evidence="4 7" id="KW-0812">Transmembrane</keyword>
<dbReference type="SUPFAM" id="SSF161098">
    <property type="entry name" value="MetI-like"/>
    <property type="match status" value="1"/>
</dbReference>
<evidence type="ECO:0000256" key="1">
    <source>
        <dbReference type="ARBA" id="ARBA00004651"/>
    </source>
</evidence>
<feature type="region of interest" description="Disordered" evidence="8">
    <location>
        <begin position="1"/>
        <end position="36"/>
    </location>
</feature>
<comment type="subcellular location">
    <subcellularLocation>
        <location evidence="1 7">Cell membrane</location>
        <topology evidence="1 7">Multi-pass membrane protein</topology>
    </subcellularLocation>
</comment>
<dbReference type="Gene3D" id="1.10.3720.10">
    <property type="entry name" value="MetI-like"/>
    <property type="match status" value="1"/>
</dbReference>
<feature type="compositionally biased region" description="Polar residues" evidence="8">
    <location>
        <begin position="1"/>
        <end position="12"/>
    </location>
</feature>
<evidence type="ECO:0000313" key="10">
    <source>
        <dbReference type="EMBL" id="ACQ82230.1"/>
    </source>
</evidence>
<evidence type="ECO:0000256" key="6">
    <source>
        <dbReference type="ARBA" id="ARBA00023136"/>
    </source>
</evidence>
<dbReference type="Pfam" id="PF00528">
    <property type="entry name" value="BPD_transp_1"/>
    <property type="match status" value="1"/>
</dbReference>
<feature type="transmembrane region" description="Helical" evidence="7">
    <location>
        <begin position="111"/>
        <end position="132"/>
    </location>
</feature>
<dbReference type="AlphaFoldDB" id="C5C590"/>
<feature type="transmembrane region" description="Helical" evidence="7">
    <location>
        <begin position="45"/>
        <end position="68"/>
    </location>
</feature>
<dbReference type="RefSeq" id="WP_015884467.1">
    <property type="nucleotide sequence ID" value="NC_012669.1"/>
</dbReference>
<keyword evidence="3" id="KW-1003">Cell membrane</keyword>
<feature type="transmembrane region" description="Helical" evidence="7">
    <location>
        <begin position="231"/>
        <end position="256"/>
    </location>
</feature>
<dbReference type="STRING" id="471853.Bcav_3989"/>
<gene>
    <name evidence="10" type="ordered locus">Bcav_3989</name>
</gene>
<reference evidence="10 11" key="1">
    <citation type="journal article" date="2009" name="Stand. Genomic Sci.">
        <title>Complete genome sequence of Beutenbergia cavernae type strain (HKI 0122).</title>
        <authorList>
            <person name="Land M."/>
            <person name="Pukall R."/>
            <person name="Abt B."/>
            <person name="Goker M."/>
            <person name="Rohde M."/>
            <person name="Glavina Del Rio T."/>
            <person name="Tice H."/>
            <person name="Copeland A."/>
            <person name="Cheng J.F."/>
            <person name="Lucas S."/>
            <person name="Chen F."/>
            <person name="Nolan M."/>
            <person name="Bruce D."/>
            <person name="Goodwin L."/>
            <person name="Pitluck S."/>
            <person name="Ivanova N."/>
            <person name="Mavromatis K."/>
            <person name="Ovchinnikova G."/>
            <person name="Pati A."/>
            <person name="Chen A."/>
            <person name="Palaniappan K."/>
            <person name="Hauser L."/>
            <person name="Chang Y.J."/>
            <person name="Jefferies C.C."/>
            <person name="Saunders E."/>
            <person name="Brettin T."/>
            <person name="Detter J.C."/>
            <person name="Han C."/>
            <person name="Chain P."/>
            <person name="Bristow J."/>
            <person name="Eisen J.A."/>
            <person name="Markowitz V."/>
            <person name="Hugenholtz P."/>
            <person name="Kyrpides N.C."/>
            <person name="Klenk H.P."/>
            <person name="Lapidus A."/>
        </authorList>
    </citation>
    <scope>NUCLEOTIDE SEQUENCE [LARGE SCALE GENOMIC DNA]</scope>
    <source>
        <strain evidence="11">ATCC BAA-8 / DSM 12333 / NBRC 16432</strain>
    </source>
</reference>
<evidence type="ECO:0000256" key="7">
    <source>
        <dbReference type="RuleBase" id="RU363032"/>
    </source>
</evidence>
<keyword evidence="11" id="KW-1185">Reference proteome</keyword>
<dbReference type="GO" id="GO:0005886">
    <property type="term" value="C:plasma membrane"/>
    <property type="evidence" value="ECO:0007669"/>
    <property type="project" value="UniProtKB-SubCell"/>
</dbReference>
<evidence type="ECO:0000256" key="3">
    <source>
        <dbReference type="ARBA" id="ARBA00022475"/>
    </source>
</evidence>
<dbReference type="eggNOG" id="COG0395">
    <property type="taxonomic scope" value="Bacteria"/>
</dbReference>
<organism evidence="10 11">
    <name type="scientific">Beutenbergia cavernae (strain ATCC BAA-8 / DSM 12333 / CCUG 43141 / JCM 11478 / NBRC 16432 / NCIMB 13614 / HKI 0122)</name>
    <dbReference type="NCBI Taxonomy" id="471853"/>
    <lineage>
        <taxon>Bacteria</taxon>
        <taxon>Bacillati</taxon>
        <taxon>Actinomycetota</taxon>
        <taxon>Actinomycetes</taxon>
        <taxon>Micrococcales</taxon>
        <taxon>Beutenbergiaceae</taxon>
        <taxon>Beutenbergia</taxon>
    </lineage>
</organism>
<proteinExistence type="inferred from homology"/>
<feature type="compositionally biased region" description="Low complexity" evidence="8">
    <location>
        <begin position="13"/>
        <end position="27"/>
    </location>
</feature>
<evidence type="ECO:0000256" key="5">
    <source>
        <dbReference type="ARBA" id="ARBA00022989"/>
    </source>
</evidence>
<feature type="domain" description="ABC transmembrane type-1" evidence="9">
    <location>
        <begin position="107"/>
        <end position="310"/>
    </location>
</feature>
<dbReference type="PANTHER" id="PTHR43744:SF12">
    <property type="entry name" value="ABC TRANSPORTER PERMEASE PROTEIN MG189-RELATED"/>
    <property type="match status" value="1"/>
</dbReference>
<keyword evidence="5 7" id="KW-1133">Transmembrane helix</keyword>
<dbReference type="PANTHER" id="PTHR43744">
    <property type="entry name" value="ABC TRANSPORTER PERMEASE PROTEIN MG189-RELATED-RELATED"/>
    <property type="match status" value="1"/>
</dbReference>
<sequence>MSAQPAPSNPLVTTTSRARAAGGAASSPPLPMNARRRTPSSRVRALVWWVAVVVVSVLTVFPLLWTLITSLKPAGDILSGALELIPRVVTLENYQRAVTEVPFGRYFVNSLVLAVAGVIANLFFGSLAGYAFAKLKFRGKKALFATLLSSLMIPGIVTMVPSFLVLRAFPLAGGNNILGQGGVGFLNTYWAIILPGAAGAFAVFFMRQFFSTIPDELGEAARIDGASEFRIFAQVYLPLAKAGAAVLGILTFQAGWNNFMWPLIVLNVQEMWTVQVGLASFMTDYATDYGPLMAGTVIASLPVLLLFVFAQRYIIEGVAHVNAR</sequence>
<keyword evidence="2 7" id="KW-0813">Transport</keyword>
<protein>
    <submittedName>
        <fullName evidence="10">Binding-protein-dependent transport systems inner membrane component</fullName>
    </submittedName>
</protein>
<dbReference type="CDD" id="cd06261">
    <property type="entry name" value="TM_PBP2"/>
    <property type="match status" value="1"/>
</dbReference>
<evidence type="ECO:0000313" key="11">
    <source>
        <dbReference type="Proteomes" id="UP000007962"/>
    </source>
</evidence>